<comment type="pathway">
    <text evidence="3">Lipid metabolism; sphingolipid metabolism.</text>
</comment>
<evidence type="ECO:0000256" key="5">
    <source>
        <dbReference type="ARBA" id="ARBA00022692"/>
    </source>
</evidence>
<organism evidence="14 15">
    <name type="scientific">Leptotrombidium deliense</name>
    <dbReference type="NCBI Taxonomy" id="299467"/>
    <lineage>
        <taxon>Eukaryota</taxon>
        <taxon>Metazoa</taxon>
        <taxon>Ecdysozoa</taxon>
        <taxon>Arthropoda</taxon>
        <taxon>Chelicerata</taxon>
        <taxon>Arachnida</taxon>
        <taxon>Acari</taxon>
        <taxon>Acariformes</taxon>
        <taxon>Trombidiformes</taxon>
        <taxon>Prostigmata</taxon>
        <taxon>Anystina</taxon>
        <taxon>Parasitengona</taxon>
        <taxon>Trombiculoidea</taxon>
        <taxon>Trombiculidae</taxon>
        <taxon>Leptotrombidium</taxon>
    </lineage>
</organism>
<evidence type="ECO:0000256" key="7">
    <source>
        <dbReference type="ARBA" id="ARBA00023098"/>
    </source>
</evidence>
<evidence type="ECO:0000256" key="9">
    <source>
        <dbReference type="ARBA" id="ARBA00049036"/>
    </source>
</evidence>
<evidence type="ECO:0000256" key="6">
    <source>
        <dbReference type="ARBA" id="ARBA00022989"/>
    </source>
</evidence>
<feature type="transmembrane region" description="Helical" evidence="12">
    <location>
        <begin position="307"/>
        <end position="329"/>
    </location>
</feature>
<evidence type="ECO:0000256" key="11">
    <source>
        <dbReference type="SAM" id="MobiDB-lite"/>
    </source>
</evidence>
<keyword evidence="7" id="KW-0443">Lipid metabolism</keyword>
<dbReference type="Proteomes" id="UP000288716">
    <property type="component" value="Unassembled WGS sequence"/>
</dbReference>
<dbReference type="AlphaFoldDB" id="A0A443SF93"/>
<feature type="domain" description="TLC" evidence="13">
    <location>
        <begin position="136"/>
        <end position="337"/>
    </location>
</feature>
<comment type="subcellular location">
    <subcellularLocation>
        <location evidence="1">Endomembrane system</location>
        <topology evidence="1">Multi-pass membrane protein</topology>
    </subcellularLocation>
    <subcellularLocation>
        <location evidence="2">Endoplasmic reticulum membrane</location>
    </subcellularLocation>
</comment>
<dbReference type="UniPathway" id="UPA00222"/>
<comment type="catalytic activity">
    <reaction evidence="9">
        <text>sphinganine + octadecanoyl-CoA = N-(octadecanoyl)-sphinganine + CoA + H(+)</text>
        <dbReference type="Rhea" id="RHEA:36547"/>
        <dbReference type="ChEBI" id="CHEBI:15378"/>
        <dbReference type="ChEBI" id="CHEBI:57287"/>
        <dbReference type="ChEBI" id="CHEBI:57394"/>
        <dbReference type="ChEBI" id="CHEBI:57817"/>
        <dbReference type="ChEBI" id="CHEBI:67033"/>
    </reaction>
    <physiologicalReaction direction="left-to-right" evidence="9">
        <dbReference type="Rhea" id="RHEA:36548"/>
    </physiologicalReaction>
</comment>
<dbReference type="PANTHER" id="PTHR12560">
    <property type="entry name" value="LONGEVITY ASSURANCE FACTOR 1 LAG1"/>
    <property type="match status" value="1"/>
</dbReference>
<accession>A0A443SF93</accession>
<dbReference type="GO" id="GO:0046513">
    <property type="term" value="P:ceramide biosynthetic process"/>
    <property type="evidence" value="ECO:0007669"/>
    <property type="project" value="InterPro"/>
</dbReference>
<dbReference type="VEuPathDB" id="VectorBase:LDEU005847"/>
<dbReference type="CDD" id="cd00086">
    <property type="entry name" value="homeodomain"/>
    <property type="match status" value="1"/>
</dbReference>
<evidence type="ECO:0000256" key="10">
    <source>
        <dbReference type="PROSITE-ProRule" id="PRU00205"/>
    </source>
</evidence>
<dbReference type="PIRSF" id="PIRSF005225">
    <property type="entry name" value="LAG1_LAC1"/>
    <property type="match status" value="1"/>
</dbReference>
<evidence type="ECO:0000256" key="3">
    <source>
        <dbReference type="ARBA" id="ARBA00004760"/>
    </source>
</evidence>
<feature type="transmembrane region" description="Helical" evidence="12">
    <location>
        <begin position="185"/>
        <end position="204"/>
    </location>
</feature>
<evidence type="ECO:0000259" key="13">
    <source>
        <dbReference type="PROSITE" id="PS50922"/>
    </source>
</evidence>
<evidence type="ECO:0000256" key="4">
    <source>
        <dbReference type="ARBA" id="ARBA00004991"/>
    </source>
</evidence>
<sequence length="393" mass="46165">MVIETVNAFRVWFWNEDIWLPPNTTWETFKSKQNGINYAQFNDLYYAAITSLILIVIRLTLERYIYTPMGLYFGLKAERKKRASSNPVLEKVVRTCKGKITYKQIQGLAKQLDWSERQVQRWLRLKFSENKPTTLTKFTESAWRCSFYSFAFAYGLYTLWDKPWMWESVHCYVDYPHHSVSNEEWFYYNFELGFYLSLIVSQFFDIQRKDFWQMFIHHIVTVMLLCFSWACNLQRIGTLVLVIHDFADIPLEGAKLSRYVRSANVSNVIFATFTVCWIYSRLGLLPYRVISYSLYFALDIVPMFPAYYIFNALLCALQVLHIIWTWLILRIAHNAIFNDGVKDLRESDDTTVDEASSSDESRERNKAQANGHISGPAESTSQVNGNNNEMKLS</sequence>
<dbReference type="InterPro" id="IPR006634">
    <property type="entry name" value="TLC-dom"/>
</dbReference>
<feature type="transmembrane region" description="Helical" evidence="12">
    <location>
        <begin position="211"/>
        <end position="230"/>
    </location>
</feature>
<feature type="transmembrane region" description="Helical" evidence="12">
    <location>
        <begin position="265"/>
        <end position="287"/>
    </location>
</feature>
<dbReference type="STRING" id="299467.A0A443SF93"/>
<name>A0A443SF93_9ACAR</name>
<dbReference type="PANTHER" id="PTHR12560:SF0">
    <property type="entry name" value="LD18904P"/>
    <property type="match status" value="1"/>
</dbReference>
<gene>
    <name evidence="14" type="ORF">B4U80_03154</name>
</gene>
<dbReference type="SMART" id="SM00724">
    <property type="entry name" value="TLC"/>
    <property type="match status" value="1"/>
</dbReference>
<keyword evidence="15" id="KW-1185">Reference proteome</keyword>
<evidence type="ECO:0000256" key="12">
    <source>
        <dbReference type="SAM" id="Phobius"/>
    </source>
</evidence>
<dbReference type="InterPro" id="IPR001356">
    <property type="entry name" value="HD"/>
</dbReference>
<keyword evidence="6 12" id="KW-1133">Transmembrane helix</keyword>
<reference evidence="14 15" key="1">
    <citation type="journal article" date="2018" name="Gigascience">
        <title>Genomes of trombidid mites reveal novel predicted allergens and laterally-transferred genes associated with secondary metabolism.</title>
        <authorList>
            <person name="Dong X."/>
            <person name="Chaisiri K."/>
            <person name="Xia D."/>
            <person name="Armstrong S.D."/>
            <person name="Fang Y."/>
            <person name="Donnelly M.J."/>
            <person name="Kadowaki T."/>
            <person name="McGarry J.W."/>
            <person name="Darby A.C."/>
            <person name="Makepeace B.L."/>
        </authorList>
    </citation>
    <scope>NUCLEOTIDE SEQUENCE [LARGE SCALE GENOMIC DNA]</scope>
    <source>
        <strain evidence="14">UoL-UT</strain>
    </source>
</reference>
<comment type="caution">
    <text evidence="14">The sequence shown here is derived from an EMBL/GenBank/DDBJ whole genome shotgun (WGS) entry which is preliminary data.</text>
</comment>
<dbReference type="GO" id="GO:0003677">
    <property type="term" value="F:DNA binding"/>
    <property type="evidence" value="ECO:0007669"/>
    <property type="project" value="InterPro"/>
</dbReference>
<keyword evidence="8 10" id="KW-0472">Membrane</keyword>
<dbReference type="Gene3D" id="1.10.10.60">
    <property type="entry name" value="Homeodomain-like"/>
    <property type="match status" value="1"/>
</dbReference>
<comment type="pathway">
    <text evidence="4">Sphingolipid metabolism.</text>
</comment>
<proteinExistence type="predicted"/>
<dbReference type="EMBL" id="NCKV01002971">
    <property type="protein sequence ID" value="RWS26193.1"/>
    <property type="molecule type" value="Genomic_DNA"/>
</dbReference>
<dbReference type="Pfam" id="PF03798">
    <property type="entry name" value="TRAM_LAG1_CLN8"/>
    <property type="match status" value="1"/>
</dbReference>
<dbReference type="FunFam" id="1.10.10.60:FF:000020">
    <property type="entry name" value="Ceramide synthase 5"/>
    <property type="match status" value="1"/>
</dbReference>
<dbReference type="GO" id="GO:0005789">
    <property type="term" value="C:endoplasmic reticulum membrane"/>
    <property type="evidence" value="ECO:0007669"/>
    <property type="project" value="UniProtKB-SubCell"/>
</dbReference>
<feature type="transmembrane region" description="Helical" evidence="12">
    <location>
        <begin position="44"/>
        <end position="61"/>
    </location>
</feature>
<dbReference type="InterPro" id="IPR016439">
    <property type="entry name" value="Lag1/Lac1-like"/>
</dbReference>
<evidence type="ECO:0000256" key="8">
    <source>
        <dbReference type="ARBA" id="ARBA00023136"/>
    </source>
</evidence>
<evidence type="ECO:0000256" key="2">
    <source>
        <dbReference type="ARBA" id="ARBA00004586"/>
    </source>
</evidence>
<protein>
    <submittedName>
        <fullName evidence="14">Ceramide synthase 6-like protein</fullName>
    </submittedName>
</protein>
<dbReference type="GO" id="GO:0050291">
    <property type="term" value="F:sphingosine N-acyltransferase activity"/>
    <property type="evidence" value="ECO:0007669"/>
    <property type="project" value="InterPro"/>
</dbReference>
<dbReference type="OrthoDB" id="537032at2759"/>
<evidence type="ECO:0000256" key="1">
    <source>
        <dbReference type="ARBA" id="ARBA00004127"/>
    </source>
</evidence>
<evidence type="ECO:0000313" key="14">
    <source>
        <dbReference type="EMBL" id="RWS26193.1"/>
    </source>
</evidence>
<dbReference type="PROSITE" id="PS50922">
    <property type="entry name" value="TLC"/>
    <property type="match status" value="1"/>
</dbReference>
<feature type="compositionally biased region" description="Polar residues" evidence="11">
    <location>
        <begin position="377"/>
        <end position="393"/>
    </location>
</feature>
<keyword evidence="5 10" id="KW-0812">Transmembrane</keyword>
<feature type="region of interest" description="Disordered" evidence="11">
    <location>
        <begin position="348"/>
        <end position="393"/>
    </location>
</feature>
<evidence type="ECO:0000313" key="15">
    <source>
        <dbReference type="Proteomes" id="UP000288716"/>
    </source>
</evidence>